<accession>W4J5J7</accession>
<gene>
    <name evidence="2" type="ORF">PFUGPA_00409</name>
</gene>
<proteinExistence type="predicted"/>
<evidence type="ECO:0000313" key="3">
    <source>
        <dbReference type="Proteomes" id="UP000019103"/>
    </source>
</evidence>
<evidence type="ECO:0000313" key="2">
    <source>
        <dbReference type="EMBL" id="ETW57505.1"/>
    </source>
</evidence>
<feature type="region of interest" description="Disordered" evidence="1">
    <location>
        <begin position="1"/>
        <end position="32"/>
    </location>
</feature>
<organism evidence="2 3">
    <name type="scientific">Plasmodium falciparum (isolate Palo Alto / Uganda)</name>
    <dbReference type="NCBI Taxonomy" id="57270"/>
    <lineage>
        <taxon>Eukaryota</taxon>
        <taxon>Sar</taxon>
        <taxon>Alveolata</taxon>
        <taxon>Apicomplexa</taxon>
        <taxon>Aconoidasida</taxon>
        <taxon>Haemosporida</taxon>
        <taxon>Plasmodiidae</taxon>
        <taxon>Plasmodium</taxon>
        <taxon>Plasmodium (Laverania)</taxon>
    </lineage>
</organism>
<dbReference type="AlphaFoldDB" id="W4J5J7"/>
<protein>
    <submittedName>
        <fullName evidence="2">Uncharacterized protein</fullName>
    </submittedName>
</protein>
<feature type="compositionally biased region" description="Polar residues" evidence="1">
    <location>
        <begin position="1"/>
        <end position="18"/>
    </location>
</feature>
<dbReference type="Proteomes" id="UP000019103">
    <property type="component" value="Unassembled WGS sequence"/>
</dbReference>
<reference evidence="2 3" key="2">
    <citation type="submission" date="2013-02" db="EMBL/GenBank/DDBJ databases">
        <title>The Genome Sequence of Plasmodium falciparum Palo Alto/Uganda.</title>
        <authorList>
            <consortium name="The Broad Institute Genome Sequencing Platform"/>
            <consortium name="The Broad Institute Genome Sequencing Center for Infectious Disease"/>
            <person name="Neafsey D."/>
            <person name="Cheeseman I."/>
            <person name="Volkman S."/>
            <person name="Adams J."/>
            <person name="Walker B."/>
            <person name="Young S.K."/>
            <person name="Zeng Q."/>
            <person name="Gargeya S."/>
            <person name="Fitzgerald M."/>
            <person name="Haas B."/>
            <person name="Abouelleil A."/>
            <person name="Alvarado L."/>
            <person name="Arachchi H.M."/>
            <person name="Berlin A.M."/>
            <person name="Chapman S.B."/>
            <person name="Dewar J."/>
            <person name="Goldberg J."/>
            <person name="Griggs A."/>
            <person name="Gujja S."/>
            <person name="Hansen M."/>
            <person name="Howarth C."/>
            <person name="Imamovic A."/>
            <person name="Larimer J."/>
            <person name="McCowan C."/>
            <person name="Murphy C."/>
            <person name="Neiman D."/>
            <person name="Pearson M."/>
            <person name="Priest M."/>
            <person name="Roberts A."/>
            <person name="Saif S."/>
            <person name="Shea T."/>
            <person name="Sisk P."/>
            <person name="Sykes S."/>
            <person name="Wortman J."/>
            <person name="Nusbaum C."/>
            <person name="Birren B."/>
        </authorList>
    </citation>
    <scope>NUCLEOTIDE SEQUENCE [LARGE SCALE GENOMIC DNA]</scope>
    <source>
        <strain evidence="2 3">Palo Alto/Uganda</strain>
    </source>
</reference>
<reference evidence="2 3" key="1">
    <citation type="submission" date="2013-02" db="EMBL/GenBank/DDBJ databases">
        <title>The Genome Annotation of Plasmodium falciparum Palo Alto/Uganda.</title>
        <authorList>
            <consortium name="The Broad Institute Genome Sequencing Platform"/>
            <consortium name="The Broad Institute Genome Sequencing Center for Infectious Disease"/>
            <person name="Neafsey D."/>
            <person name="Hoffman S."/>
            <person name="Volkman S."/>
            <person name="Rosenthal P."/>
            <person name="Walker B."/>
            <person name="Young S.K."/>
            <person name="Zeng Q."/>
            <person name="Gargeya S."/>
            <person name="Fitzgerald M."/>
            <person name="Haas B."/>
            <person name="Abouelleil A."/>
            <person name="Allen A.W."/>
            <person name="Alvarado L."/>
            <person name="Arachchi H.M."/>
            <person name="Berlin A.M."/>
            <person name="Chapman S.B."/>
            <person name="Gainer-Dewar J."/>
            <person name="Goldberg J."/>
            <person name="Griggs A."/>
            <person name="Gujja S."/>
            <person name="Hansen M."/>
            <person name="Howarth C."/>
            <person name="Imamovic A."/>
            <person name="Ireland A."/>
            <person name="Larimer J."/>
            <person name="McCowan C."/>
            <person name="Murphy C."/>
            <person name="Pearson M."/>
            <person name="Poon T.W."/>
            <person name="Priest M."/>
            <person name="Roberts A."/>
            <person name="Saif S."/>
            <person name="Shea T."/>
            <person name="Sisk P."/>
            <person name="Sykes S."/>
            <person name="Wortman J."/>
            <person name="Nusbaum C."/>
            <person name="Birren B."/>
        </authorList>
    </citation>
    <scope>NUCLEOTIDE SEQUENCE [LARGE SCALE GENOMIC DNA]</scope>
    <source>
        <strain evidence="2 3">Palo Alto/Uganda</strain>
    </source>
</reference>
<dbReference type="EMBL" id="KI927252">
    <property type="protein sequence ID" value="ETW57505.1"/>
    <property type="molecule type" value="Genomic_DNA"/>
</dbReference>
<evidence type="ECO:0000256" key="1">
    <source>
        <dbReference type="SAM" id="MobiDB-lite"/>
    </source>
</evidence>
<sequence>MMPNPNQSLITTASSSNDILDETSKKKNHYTNRKNKYHSEYQITIDKNKLVHNILENKYVKDILNV</sequence>
<name>W4J5J7_PLAFP</name>